<dbReference type="InterPro" id="IPR043129">
    <property type="entry name" value="ATPase_NBD"/>
</dbReference>
<dbReference type="GO" id="GO:0005829">
    <property type="term" value="C:cytosol"/>
    <property type="evidence" value="ECO:0007669"/>
    <property type="project" value="TreeGrafter"/>
</dbReference>
<dbReference type="PANTHER" id="PTHR12280:SF20">
    <property type="entry name" value="4'-PHOSPHOPANTETHEINE PHOSPHATASE"/>
    <property type="match status" value="1"/>
</dbReference>
<keyword evidence="2 7" id="KW-0808">Transferase</keyword>
<proteinExistence type="predicted"/>
<dbReference type="SUPFAM" id="SSF53067">
    <property type="entry name" value="Actin-like ATPase domain"/>
    <property type="match status" value="1"/>
</dbReference>
<evidence type="ECO:0000256" key="1">
    <source>
        <dbReference type="ARBA" id="ARBA00022490"/>
    </source>
</evidence>
<dbReference type="PIRSF" id="PIRSF036940">
    <property type="entry name" value="PanK_bac_aCoA"/>
    <property type="match status" value="1"/>
</dbReference>
<keyword evidence="6" id="KW-0173">Coenzyme A biosynthesis</keyword>
<dbReference type="AlphaFoldDB" id="A0AAE3INY7"/>
<dbReference type="GO" id="GO:0015937">
    <property type="term" value="P:coenzyme A biosynthetic process"/>
    <property type="evidence" value="ECO:0007669"/>
    <property type="project" value="UniProtKB-KW"/>
</dbReference>
<evidence type="ECO:0000256" key="2">
    <source>
        <dbReference type="ARBA" id="ARBA00022679"/>
    </source>
</evidence>
<protein>
    <submittedName>
        <fullName evidence="7">Type II pantothenate kinase</fullName>
        <ecNumber evidence="7">2.7.1.33</ecNumber>
    </submittedName>
</protein>
<dbReference type="PANTHER" id="PTHR12280">
    <property type="entry name" value="PANTOTHENATE KINASE"/>
    <property type="match status" value="1"/>
</dbReference>
<accession>A0AAE3INY7</accession>
<keyword evidence="5" id="KW-0067">ATP-binding</keyword>
<evidence type="ECO:0000256" key="6">
    <source>
        <dbReference type="ARBA" id="ARBA00022993"/>
    </source>
</evidence>
<dbReference type="RefSeq" id="WP_263071086.1">
    <property type="nucleotide sequence ID" value="NZ_JAOUSF010000001.1"/>
</dbReference>
<dbReference type="Proteomes" id="UP001209318">
    <property type="component" value="Unassembled WGS sequence"/>
</dbReference>
<dbReference type="GO" id="GO:0005524">
    <property type="term" value="F:ATP binding"/>
    <property type="evidence" value="ECO:0007669"/>
    <property type="project" value="UniProtKB-KW"/>
</dbReference>
<dbReference type="InterPro" id="IPR011602">
    <property type="entry name" value="Type_II_PanK_bac"/>
</dbReference>
<comment type="caution">
    <text evidence="7">The sequence shown here is derived from an EMBL/GenBank/DDBJ whole genome shotgun (WGS) entry which is preliminary data.</text>
</comment>
<dbReference type="GO" id="GO:0004594">
    <property type="term" value="F:pantothenate kinase activity"/>
    <property type="evidence" value="ECO:0007669"/>
    <property type="project" value="UniProtKB-EC"/>
</dbReference>
<dbReference type="CDD" id="cd24085">
    <property type="entry name" value="ASKHA_NBD_PanK-II_bac"/>
    <property type="match status" value="1"/>
</dbReference>
<keyword evidence="4 7" id="KW-0418">Kinase</keyword>
<evidence type="ECO:0000256" key="5">
    <source>
        <dbReference type="ARBA" id="ARBA00022840"/>
    </source>
</evidence>
<gene>
    <name evidence="7" type="primary">coaW</name>
    <name evidence="7" type="ORF">OEV98_00060</name>
</gene>
<dbReference type="Gene3D" id="3.30.420.40">
    <property type="match status" value="1"/>
</dbReference>
<keyword evidence="8" id="KW-1185">Reference proteome</keyword>
<dbReference type="EC" id="2.7.1.33" evidence="7"/>
<dbReference type="NCBIfam" id="NF009842">
    <property type="entry name" value="PRK13317.1"/>
    <property type="match status" value="1"/>
</dbReference>
<reference evidence="7" key="1">
    <citation type="submission" date="2022-10" db="EMBL/GenBank/DDBJ databases">
        <title>Description of Fervidibacillus gen. nov. in the family Fervidibacillaceae fam. nov. with two species, Fervidibacillus albus sp. nov., and Fervidibacillus halotolerans sp. nov., isolated from tidal flat sediments.</title>
        <authorList>
            <person name="Kwon K.K."/>
            <person name="Yang S.-H."/>
        </authorList>
    </citation>
    <scope>NUCLEOTIDE SEQUENCE</scope>
    <source>
        <strain evidence="7">JCM 19140</strain>
    </source>
</reference>
<dbReference type="EMBL" id="JAOUSF010000001">
    <property type="protein sequence ID" value="MCU9611948.1"/>
    <property type="molecule type" value="Genomic_DNA"/>
</dbReference>
<dbReference type="Pfam" id="PF03630">
    <property type="entry name" value="Fumble"/>
    <property type="match status" value="1"/>
</dbReference>
<name>A0AAE3INY7_9BACI</name>
<keyword evidence="3" id="KW-0547">Nucleotide-binding</keyword>
<organism evidence="7 8">
    <name type="scientific">Perspicuibacillus lycopersici</name>
    <dbReference type="NCBI Taxonomy" id="1325689"/>
    <lineage>
        <taxon>Bacteria</taxon>
        <taxon>Bacillati</taxon>
        <taxon>Bacillota</taxon>
        <taxon>Bacilli</taxon>
        <taxon>Bacillales</taxon>
        <taxon>Bacillaceae</taxon>
        <taxon>Perspicuibacillus</taxon>
    </lineage>
</organism>
<evidence type="ECO:0000256" key="4">
    <source>
        <dbReference type="ARBA" id="ARBA00022777"/>
    </source>
</evidence>
<evidence type="ECO:0000256" key="3">
    <source>
        <dbReference type="ARBA" id="ARBA00022741"/>
    </source>
</evidence>
<evidence type="ECO:0000313" key="7">
    <source>
        <dbReference type="EMBL" id="MCU9611948.1"/>
    </source>
</evidence>
<keyword evidence="1" id="KW-0963">Cytoplasm</keyword>
<sequence length="267" mass="28922">MRRSIGVDAGGSLVKIAFEEKGSIHYKTYPVEDIDTLVNWLKLSASDAIFKLTGGKANYLKERLGNESIMIDEFQTIVDGVRLLLMEQNEVINDFILVSIGTGTSIYHVQKDHNERMFGTGIGGGTLIGLGAKLASTSDFHQIIKLAAKGDHKRSDLLVKDIYDRHSPPILADLTAANFGKAHKQNALKEDLLASLVQLIGETIILLASSAAQMKNSKTIVFSGGTLAGNTVLKEVLLSFQEMLGYQMIILENGEFAGARGALSTEV</sequence>
<dbReference type="InterPro" id="IPR004567">
    <property type="entry name" value="Type_II_PanK"/>
</dbReference>
<evidence type="ECO:0000313" key="8">
    <source>
        <dbReference type="Proteomes" id="UP001209318"/>
    </source>
</evidence>